<evidence type="ECO:0000256" key="5">
    <source>
        <dbReference type="ARBA" id="ARBA00023277"/>
    </source>
</evidence>
<dbReference type="EMBL" id="BMSX01000023">
    <property type="protein sequence ID" value="GGR47500.1"/>
    <property type="molecule type" value="Genomic_DNA"/>
</dbReference>
<evidence type="ECO:0000259" key="11">
    <source>
        <dbReference type="Pfam" id="PF14200"/>
    </source>
</evidence>
<dbReference type="PROSITE" id="PS50231">
    <property type="entry name" value="RICIN_B_LECTIN"/>
    <property type="match status" value="1"/>
</dbReference>
<evidence type="ECO:0000313" key="13">
    <source>
        <dbReference type="Proteomes" id="UP000658320"/>
    </source>
</evidence>
<evidence type="ECO:0000256" key="8">
    <source>
        <dbReference type="ARBA" id="ARBA00037278"/>
    </source>
</evidence>
<proteinExistence type="inferred from homology"/>
<dbReference type="PANTHER" id="PTHR31736:SF9">
    <property type="entry name" value="ENDO-XYLOGALACTURONAN HYDROLASE A-RELATED"/>
    <property type="match status" value="1"/>
</dbReference>
<dbReference type="InterPro" id="IPR012334">
    <property type="entry name" value="Pectin_lyas_fold"/>
</dbReference>
<gene>
    <name evidence="12" type="ORF">GCM10010251_75680</name>
</gene>
<evidence type="ECO:0000256" key="2">
    <source>
        <dbReference type="ARBA" id="ARBA00022737"/>
    </source>
</evidence>
<feature type="domain" description="Ricin B lectin" evidence="11">
    <location>
        <begin position="529"/>
        <end position="613"/>
    </location>
</feature>
<accession>A0A918KYD2</accession>
<dbReference type="InterPro" id="IPR000743">
    <property type="entry name" value="Glyco_hydro_28"/>
</dbReference>
<dbReference type="Gene3D" id="2.80.10.50">
    <property type="match status" value="1"/>
</dbReference>
<evidence type="ECO:0000256" key="7">
    <source>
        <dbReference type="ARBA" id="ARBA00023326"/>
    </source>
</evidence>
<keyword evidence="13" id="KW-1185">Reference proteome</keyword>
<keyword evidence="5" id="KW-0119">Carbohydrate metabolism</keyword>
<feature type="signal peptide" evidence="10">
    <location>
        <begin position="1"/>
        <end position="32"/>
    </location>
</feature>
<evidence type="ECO:0000256" key="10">
    <source>
        <dbReference type="SAM" id="SignalP"/>
    </source>
</evidence>
<dbReference type="SUPFAM" id="SSF51126">
    <property type="entry name" value="Pectin lyase-like"/>
    <property type="match status" value="1"/>
</dbReference>
<dbReference type="Pfam" id="PF00295">
    <property type="entry name" value="Glyco_hydro_28"/>
    <property type="match status" value="1"/>
</dbReference>
<keyword evidence="3 9" id="KW-0378">Hydrolase</keyword>
<comment type="caution">
    <text evidence="12">The sequence shown here is derived from an EMBL/GenBank/DDBJ whole genome shotgun (WGS) entry which is preliminary data.</text>
</comment>
<dbReference type="Proteomes" id="UP000658320">
    <property type="component" value="Unassembled WGS sequence"/>
</dbReference>
<dbReference type="Gene3D" id="2.160.20.10">
    <property type="entry name" value="Single-stranded right-handed beta-helix, Pectin lyase-like"/>
    <property type="match status" value="1"/>
</dbReference>
<keyword evidence="6 9" id="KW-0326">Glycosidase</keyword>
<reference evidence="12" key="2">
    <citation type="submission" date="2020-09" db="EMBL/GenBank/DDBJ databases">
        <authorList>
            <person name="Sun Q."/>
            <person name="Ohkuma M."/>
        </authorList>
    </citation>
    <scope>NUCLEOTIDE SEQUENCE</scope>
    <source>
        <strain evidence="12">JCM 4346</strain>
    </source>
</reference>
<dbReference type="GO" id="GO:0004650">
    <property type="term" value="F:polygalacturonase activity"/>
    <property type="evidence" value="ECO:0007669"/>
    <property type="project" value="InterPro"/>
</dbReference>
<comment type="function">
    <text evidence="8">Pectinolytic enzyme involved in the degradation of xylogalacturonan (xga), a galacturonan backbone heavily substituted with xylose, and which is one important component of the hairy regions of pectin. Activity requires a galacturonic acid backbone substituted with xylose.</text>
</comment>
<protein>
    <recommendedName>
        <fullName evidence="11">Ricin B lectin domain-containing protein</fullName>
    </recommendedName>
</protein>
<keyword evidence="4" id="KW-0325">Glycoprotein</keyword>
<name>A0A918KYD2_9ACTN</name>
<dbReference type="AlphaFoldDB" id="A0A918KYD2"/>
<dbReference type="InterPro" id="IPR011050">
    <property type="entry name" value="Pectin_lyase_fold/virulence"/>
</dbReference>
<keyword evidence="10" id="KW-0732">Signal</keyword>
<dbReference type="PANTHER" id="PTHR31736">
    <property type="match status" value="1"/>
</dbReference>
<evidence type="ECO:0000256" key="3">
    <source>
        <dbReference type="ARBA" id="ARBA00022801"/>
    </source>
</evidence>
<keyword evidence="2" id="KW-0677">Repeat</keyword>
<dbReference type="Pfam" id="PF14200">
    <property type="entry name" value="RicinB_lectin_2"/>
    <property type="match status" value="1"/>
</dbReference>
<organism evidence="12 13">
    <name type="scientific">Streptomyces aurantiogriseus</name>
    <dbReference type="NCBI Taxonomy" id="66870"/>
    <lineage>
        <taxon>Bacteria</taxon>
        <taxon>Bacillati</taxon>
        <taxon>Actinomycetota</taxon>
        <taxon>Actinomycetes</taxon>
        <taxon>Kitasatosporales</taxon>
        <taxon>Streptomycetaceae</taxon>
        <taxon>Streptomyces</taxon>
    </lineage>
</organism>
<keyword evidence="7" id="KW-0624">Polysaccharide degradation</keyword>
<evidence type="ECO:0000313" key="12">
    <source>
        <dbReference type="EMBL" id="GGR47500.1"/>
    </source>
</evidence>
<dbReference type="GO" id="GO:0000272">
    <property type="term" value="P:polysaccharide catabolic process"/>
    <property type="evidence" value="ECO:0007669"/>
    <property type="project" value="UniProtKB-KW"/>
</dbReference>
<evidence type="ECO:0000256" key="6">
    <source>
        <dbReference type="ARBA" id="ARBA00023295"/>
    </source>
</evidence>
<dbReference type="InterPro" id="IPR035992">
    <property type="entry name" value="Ricin_B-like_lectins"/>
</dbReference>
<comment type="similarity">
    <text evidence="1 9">Belongs to the glycosyl hydrolase 28 family.</text>
</comment>
<dbReference type="InterPro" id="IPR000772">
    <property type="entry name" value="Ricin_B_lectin"/>
</dbReference>
<feature type="chain" id="PRO_5037274231" description="Ricin B lectin domain-containing protein" evidence="10">
    <location>
        <begin position="33"/>
        <end position="630"/>
    </location>
</feature>
<sequence length="630" mass="66826">MSMHRQGKIAALISCLITAMFMSLVFAVPAHAATTTLTTYPAPAGNPLSTDYTVKVRTPGGTWTDLDEYQTRIGGPSRATWASFVYFDTNGPVEMSVTYNLAAVSTVKVKPSARGVTPAISGNTATFTISGPMKLVVDVNDNVDQDLMIFANPLETNVPSASDPNVIYYGPGFYDTGDITVPSGKTLYIAGGAVVRGGVIANDVSDVTIRGRGILYRPDGEGVSVDRSTNVTVDGIIVNGYGNLNNGGYGVDLGSSNNVSVNNVKLLAYRKWTDGVDAMASNNININDSYIRTGDDSIAIYGSRGDAGFGYFGSTNVFNVTNSILMPGKGHPVNVGTHGNPDDPDTISGITISNVDILTHNPLSAVSPMSLTASDSNLVTDVLLADIRWEDVLVGKFLDVITYKNPGYGLSVGRGIDGVTVKNFSYNGNLQYDNSIYGNDATRMTQNVAFENLTVNGNVVTNAAAGRFVIGNYTSNITFSAGSGTPIQSGHVYKIQNAKSGKVLGITNMLKTDGAQALQWSDNGTADHEWTFNQQSNGNYELTNVNSGKVLGINGMSTADGAQALQWSDNGTADHEWQLVTSANGTYKLLNRYSSKALGIKDGSTSEGALAVQQQENGNLDQNWNLVFVR</sequence>
<dbReference type="SUPFAM" id="SSF50370">
    <property type="entry name" value="Ricin B-like lectins"/>
    <property type="match status" value="1"/>
</dbReference>
<reference evidence="12" key="1">
    <citation type="journal article" date="2014" name="Int. J. Syst. Evol. Microbiol.">
        <title>Complete genome sequence of Corynebacterium casei LMG S-19264T (=DSM 44701T), isolated from a smear-ripened cheese.</title>
        <authorList>
            <consortium name="US DOE Joint Genome Institute (JGI-PGF)"/>
            <person name="Walter F."/>
            <person name="Albersmeier A."/>
            <person name="Kalinowski J."/>
            <person name="Ruckert C."/>
        </authorList>
    </citation>
    <scope>NUCLEOTIDE SEQUENCE</scope>
    <source>
        <strain evidence="12">JCM 4346</strain>
    </source>
</reference>
<evidence type="ECO:0000256" key="9">
    <source>
        <dbReference type="RuleBase" id="RU361169"/>
    </source>
</evidence>
<evidence type="ECO:0000256" key="1">
    <source>
        <dbReference type="ARBA" id="ARBA00008834"/>
    </source>
</evidence>
<evidence type="ECO:0000256" key="4">
    <source>
        <dbReference type="ARBA" id="ARBA00023180"/>
    </source>
</evidence>